<proteinExistence type="inferred from homology"/>
<dbReference type="Pfam" id="PF01025">
    <property type="entry name" value="GrpE"/>
    <property type="match status" value="1"/>
</dbReference>
<dbReference type="GO" id="GO:0051082">
    <property type="term" value="F:unfolded protein binding"/>
    <property type="evidence" value="ECO:0007669"/>
    <property type="project" value="TreeGrafter"/>
</dbReference>
<dbReference type="PANTHER" id="PTHR21237:SF23">
    <property type="entry name" value="GRPE PROTEIN HOMOLOG, MITOCHONDRIAL"/>
    <property type="match status" value="1"/>
</dbReference>
<keyword evidence="3 4" id="KW-0346">Stress response</keyword>
<evidence type="ECO:0000256" key="4">
    <source>
        <dbReference type="RuleBase" id="RU000639"/>
    </source>
</evidence>
<reference evidence="7 8" key="1">
    <citation type="submission" date="2018-06" db="EMBL/GenBank/DDBJ databases">
        <title>The draft genome sequence of Crocinitomix sp. SM1701.</title>
        <authorList>
            <person name="Zhang X."/>
        </authorList>
    </citation>
    <scope>NUCLEOTIDE SEQUENCE [LARGE SCALE GENOMIC DNA]</scope>
    <source>
        <strain evidence="7 8">SM1701</strain>
    </source>
</reference>
<dbReference type="GO" id="GO:0006457">
    <property type="term" value="P:protein folding"/>
    <property type="evidence" value="ECO:0007669"/>
    <property type="project" value="InterPro"/>
</dbReference>
<comment type="subunit">
    <text evidence="3">Homodimer.</text>
</comment>
<evidence type="ECO:0000256" key="6">
    <source>
        <dbReference type="SAM" id="MobiDB-lite"/>
    </source>
</evidence>
<evidence type="ECO:0000313" key="8">
    <source>
        <dbReference type="Proteomes" id="UP000249248"/>
    </source>
</evidence>
<organism evidence="7 8">
    <name type="scientific">Putridiphycobacter roseus</name>
    <dbReference type="NCBI Taxonomy" id="2219161"/>
    <lineage>
        <taxon>Bacteria</taxon>
        <taxon>Pseudomonadati</taxon>
        <taxon>Bacteroidota</taxon>
        <taxon>Flavobacteriia</taxon>
        <taxon>Flavobacteriales</taxon>
        <taxon>Crocinitomicaceae</taxon>
        <taxon>Putridiphycobacter</taxon>
    </lineage>
</organism>
<evidence type="ECO:0000313" key="7">
    <source>
        <dbReference type="EMBL" id="PZE17845.1"/>
    </source>
</evidence>
<gene>
    <name evidence="3 7" type="primary">grpE</name>
    <name evidence="7" type="ORF">DNU06_04295</name>
</gene>
<dbReference type="OrthoDB" id="9812586at2"/>
<dbReference type="PANTHER" id="PTHR21237">
    <property type="entry name" value="GRPE PROTEIN"/>
    <property type="match status" value="1"/>
</dbReference>
<sequence length="179" mass="20151">MGRKDKNKEDFTEEQEVRDENAATEDAVEEKAEPTIEEKYNALNDKYLRLYSDFDNFRKRSIKEKADIIGSASSSVLKDMLPILDDFDRAIENNAKSEDVDGLKEGFKLIHHKLDSTLKSKGLELAPAKGEVFDPEIHEAITNIPAPTEDLKGKVVDVIEKGYNLKGKPLRFAKVVVGQ</sequence>
<dbReference type="InterPro" id="IPR009012">
    <property type="entry name" value="GrpE_head"/>
</dbReference>
<dbReference type="InterPro" id="IPR013805">
    <property type="entry name" value="GrpE_CC"/>
</dbReference>
<dbReference type="RefSeq" id="WP_111061996.1">
    <property type="nucleotide sequence ID" value="NZ_JBHUCU010000002.1"/>
</dbReference>
<keyword evidence="2 3" id="KW-0143">Chaperone</keyword>
<name>A0A2W1NEI6_9FLAO</name>
<accession>A0A2W1NEI6</accession>
<dbReference type="GO" id="GO:0042803">
    <property type="term" value="F:protein homodimerization activity"/>
    <property type="evidence" value="ECO:0007669"/>
    <property type="project" value="InterPro"/>
</dbReference>
<protein>
    <recommendedName>
        <fullName evidence="3 4">Protein GrpE</fullName>
    </recommendedName>
    <alternativeName>
        <fullName evidence="3">HSP-70 cofactor</fullName>
    </alternativeName>
</protein>
<comment type="subcellular location">
    <subcellularLocation>
        <location evidence="3">Cytoplasm</location>
    </subcellularLocation>
</comment>
<feature type="compositionally biased region" description="Acidic residues" evidence="6">
    <location>
        <begin position="11"/>
        <end position="28"/>
    </location>
</feature>
<evidence type="ECO:0000256" key="3">
    <source>
        <dbReference type="HAMAP-Rule" id="MF_01151"/>
    </source>
</evidence>
<dbReference type="EMBL" id="QKSB01000002">
    <property type="protein sequence ID" value="PZE17845.1"/>
    <property type="molecule type" value="Genomic_DNA"/>
</dbReference>
<dbReference type="Gene3D" id="3.90.20.20">
    <property type="match status" value="1"/>
</dbReference>
<dbReference type="CDD" id="cd00446">
    <property type="entry name" value="GrpE"/>
    <property type="match status" value="1"/>
</dbReference>
<dbReference type="HAMAP" id="MF_01151">
    <property type="entry name" value="GrpE"/>
    <property type="match status" value="1"/>
</dbReference>
<evidence type="ECO:0000256" key="5">
    <source>
        <dbReference type="RuleBase" id="RU004478"/>
    </source>
</evidence>
<dbReference type="SUPFAM" id="SSF51064">
    <property type="entry name" value="Head domain of nucleotide exchange factor GrpE"/>
    <property type="match status" value="1"/>
</dbReference>
<evidence type="ECO:0000256" key="1">
    <source>
        <dbReference type="ARBA" id="ARBA00009054"/>
    </source>
</evidence>
<dbReference type="InterPro" id="IPR000740">
    <property type="entry name" value="GrpE"/>
</dbReference>
<dbReference type="Proteomes" id="UP000249248">
    <property type="component" value="Unassembled WGS sequence"/>
</dbReference>
<dbReference type="GO" id="GO:0051087">
    <property type="term" value="F:protein-folding chaperone binding"/>
    <property type="evidence" value="ECO:0007669"/>
    <property type="project" value="InterPro"/>
</dbReference>
<evidence type="ECO:0000256" key="2">
    <source>
        <dbReference type="ARBA" id="ARBA00023186"/>
    </source>
</evidence>
<dbReference type="PRINTS" id="PR00773">
    <property type="entry name" value="GRPEPROTEIN"/>
</dbReference>
<keyword evidence="8" id="KW-1185">Reference proteome</keyword>
<dbReference type="GO" id="GO:0000774">
    <property type="term" value="F:adenyl-nucleotide exchange factor activity"/>
    <property type="evidence" value="ECO:0007669"/>
    <property type="project" value="InterPro"/>
</dbReference>
<dbReference type="Gene3D" id="2.30.22.10">
    <property type="entry name" value="Head domain of nucleotide exchange factor GrpE"/>
    <property type="match status" value="1"/>
</dbReference>
<comment type="function">
    <text evidence="3 4">Participates actively in the response to hyperosmotic and heat shock by preventing the aggregation of stress-denatured proteins, in association with DnaK and GrpE. It is the nucleotide exchange factor for DnaK and may function as a thermosensor. Unfolded proteins bind initially to DnaJ; upon interaction with the DnaJ-bound protein, DnaK hydrolyzes its bound ATP, resulting in the formation of a stable complex. GrpE releases ADP from DnaK; ATP binding to DnaK triggers the release of the substrate protein, thus completing the reaction cycle. Several rounds of ATP-dependent interactions between DnaJ, DnaK and GrpE are required for fully efficient folding.</text>
</comment>
<feature type="compositionally biased region" description="Basic and acidic residues" evidence="6">
    <location>
        <begin position="1"/>
        <end position="10"/>
    </location>
</feature>
<dbReference type="PROSITE" id="PS01071">
    <property type="entry name" value="GRPE"/>
    <property type="match status" value="1"/>
</dbReference>
<dbReference type="SUPFAM" id="SSF58014">
    <property type="entry name" value="Coiled-coil domain of nucleotide exchange factor GrpE"/>
    <property type="match status" value="1"/>
</dbReference>
<keyword evidence="3" id="KW-0963">Cytoplasm</keyword>
<comment type="similarity">
    <text evidence="1 3 5">Belongs to the GrpE family.</text>
</comment>
<feature type="region of interest" description="Disordered" evidence="6">
    <location>
        <begin position="1"/>
        <end position="36"/>
    </location>
</feature>
<comment type="caution">
    <text evidence="7">The sequence shown here is derived from an EMBL/GenBank/DDBJ whole genome shotgun (WGS) entry which is preliminary data.</text>
</comment>
<dbReference type="GO" id="GO:0005737">
    <property type="term" value="C:cytoplasm"/>
    <property type="evidence" value="ECO:0007669"/>
    <property type="project" value="UniProtKB-SubCell"/>
</dbReference>
<dbReference type="AlphaFoldDB" id="A0A2W1NEI6"/>